<keyword evidence="6" id="KW-1185">Reference proteome</keyword>
<dbReference type="InterPro" id="IPR005653">
    <property type="entry name" value="OstA-like_N"/>
</dbReference>
<dbReference type="InterPro" id="IPR052037">
    <property type="entry name" value="LPS_export_LptA"/>
</dbReference>
<protein>
    <submittedName>
        <fullName evidence="5">LptA/OstA family protein</fullName>
    </submittedName>
</protein>
<dbReference type="PANTHER" id="PTHR36504">
    <property type="entry name" value="LIPOPOLYSACCHARIDE EXPORT SYSTEM PROTEIN LPTA"/>
    <property type="match status" value="1"/>
</dbReference>
<feature type="chain" id="PRO_5047165468" evidence="3">
    <location>
        <begin position="24"/>
        <end position="188"/>
    </location>
</feature>
<sequence length="188" mass="19450">MISRASVTAAVLLALLAAGPAPAQEAKPFGGFKHDNSEPIEVTSDSLEVREAESIAIFTGSVVAGQGTLRLNANRVTVLFDPDSQDSETGAIRNMKAEGDVFLSNGAETAEGKFAEYDVAQGLMFLRGDVILTQGANVIAGETLRIDLNTGVAKMLGQRTAASGGDAGGEGRIRMRLVPASGKDQGSN</sequence>
<evidence type="ECO:0000256" key="3">
    <source>
        <dbReference type="SAM" id="SignalP"/>
    </source>
</evidence>
<evidence type="ECO:0000256" key="1">
    <source>
        <dbReference type="ARBA" id="ARBA00022729"/>
    </source>
</evidence>
<evidence type="ECO:0000259" key="4">
    <source>
        <dbReference type="Pfam" id="PF03968"/>
    </source>
</evidence>
<evidence type="ECO:0000313" key="6">
    <source>
        <dbReference type="Proteomes" id="UP001239909"/>
    </source>
</evidence>
<feature type="domain" description="Organic solvent tolerance-like N-terminal" evidence="4">
    <location>
        <begin position="41"/>
        <end position="151"/>
    </location>
</feature>
<proteinExistence type="predicted"/>
<evidence type="ECO:0000256" key="2">
    <source>
        <dbReference type="SAM" id="MobiDB-lite"/>
    </source>
</evidence>
<feature type="signal peptide" evidence="3">
    <location>
        <begin position="1"/>
        <end position="23"/>
    </location>
</feature>
<dbReference type="EMBL" id="BSYI01000046">
    <property type="protein sequence ID" value="GMG84895.1"/>
    <property type="molecule type" value="Genomic_DNA"/>
</dbReference>
<dbReference type="Gene3D" id="2.60.450.10">
    <property type="entry name" value="Lipopolysaccharide (LPS) transport protein A like domain"/>
    <property type="match status" value="1"/>
</dbReference>
<evidence type="ECO:0000313" key="5">
    <source>
        <dbReference type="EMBL" id="GMG84895.1"/>
    </source>
</evidence>
<dbReference type="RefSeq" id="WP_285674065.1">
    <property type="nucleotide sequence ID" value="NZ_BSYI01000046.1"/>
</dbReference>
<dbReference type="PANTHER" id="PTHR36504:SF1">
    <property type="entry name" value="LIPOPOLYSACCHARIDE EXPORT SYSTEM PROTEIN LPTA"/>
    <property type="match status" value="1"/>
</dbReference>
<keyword evidence="1 3" id="KW-0732">Signal</keyword>
<dbReference type="Proteomes" id="UP001239909">
    <property type="component" value="Unassembled WGS sequence"/>
</dbReference>
<comment type="caution">
    <text evidence="5">The sequence shown here is derived from an EMBL/GenBank/DDBJ whole genome shotgun (WGS) entry which is preliminary data.</text>
</comment>
<feature type="region of interest" description="Disordered" evidence="2">
    <location>
        <begin position="161"/>
        <end position="188"/>
    </location>
</feature>
<gene>
    <name evidence="5" type="ORF">LNKW23_41110</name>
</gene>
<name>A0ABQ6LSB8_9RHOB</name>
<dbReference type="Pfam" id="PF03968">
    <property type="entry name" value="LptD_N"/>
    <property type="match status" value="1"/>
</dbReference>
<accession>A0ABQ6LSB8</accession>
<reference evidence="5 6" key="1">
    <citation type="submission" date="2023-04" db="EMBL/GenBank/DDBJ databases">
        <title>Marinoamorphus aggregata gen. nov., sp. Nov., isolate from tissue of brittle star Ophioplocus japonicus.</title>
        <authorList>
            <person name="Kawano K."/>
            <person name="Sawayama S."/>
            <person name="Nakagawa S."/>
        </authorList>
    </citation>
    <scope>NUCLEOTIDE SEQUENCE [LARGE SCALE GENOMIC DNA]</scope>
    <source>
        <strain evidence="5 6">NKW23</strain>
    </source>
</reference>
<organism evidence="5 6">
    <name type="scientific">Paralimibaculum aggregatum</name>
    <dbReference type="NCBI Taxonomy" id="3036245"/>
    <lineage>
        <taxon>Bacteria</taxon>
        <taxon>Pseudomonadati</taxon>
        <taxon>Pseudomonadota</taxon>
        <taxon>Alphaproteobacteria</taxon>
        <taxon>Rhodobacterales</taxon>
        <taxon>Paracoccaceae</taxon>
        <taxon>Paralimibaculum</taxon>
    </lineage>
</organism>